<name>A0A317FJ42_9PROT</name>
<dbReference type="AlphaFoldDB" id="A0A317FJ42"/>
<keyword evidence="2" id="KW-0964">Secreted</keyword>
<dbReference type="PANTHER" id="PTHR38340">
    <property type="entry name" value="S-LAYER PROTEIN"/>
    <property type="match status" value="1"/>
</dbReference>
<organism evidence="3 4">
    <name type="scientific">Falsiroseomonas bella</name>
    <dbReference type="NCBI Taxonomy" id="2184016"/>
    <lineage>
        <taxon>Bacteria</taxon>
        <taxon>Pseudomonadati</taxon>
        <taxon>Pseudomonadota</taxon>
        <taxon>Alphaproteobacteria</taxon>
        <taxon>Acetobacterales</taxon>
        <taxon>Roseomonadaceae</taxon>
        <taxon>Falsiroseomonas</taxon>
    </lineage>
</organism>
<evidence type="ECO:0000256" key="1">
    <source>
        <dbReference type="ARBA" id="ARBA00004613"/>
    </source>
</evidence>
<dbReference type="InterPro" id="IPR018511">
    <property type="entry name" value="Hemolysin-typ_Ca-bd_CS"/>
</dbReference>
<evidence type="ECO:0008006" key="5">
    <source>
        <dbReference type="Google" id="ProtNLM"/>
    </source>
</evidence>
<dbReference type="InterPro" id="IPR011049">
    <property type="entry name" value="Serralysin-like_metalloprot_C"/>
</dbReference>
<dbReference type="Gene3D" id="2.150.10.10">
    <property type="entry name" value="Serralysin-like metalloprotease, C-terminal"/>
    <property type="match status" value="7"/>
</dbReference>
<evidence type="ECO:0000313" key="3">
    <source>
        <dbReference type="EMBL" id="PWS39094.1"/>
    </source>
</evidence>
<dbReference type="NCBIfam" id="NF041519">
    <property type="entry name" value="bluetail"/>
    <property type="match status" value="1"/>
</dbReference>
<dbReference type="InterPro" id="IPR050557">
    <property type="entry name" value="RTX_toxin/Mannuronan_C5-epim"/>
</dbReference>
<dbReference type="GO" id="GO:0005509">
    <property type="term" value="F:calcium ion binding"/>
    <property type="evidence" value="ECO:0007669"/>
    <property type="project" value="InterPro"/>
</dbReference>
<keyword evidence="4" id="KW-1185">Reference proteome</keyword>
<dbReference type="InterPro" id="IPR048165">
    <property type="entry name" value="Bluetail_dom"/>
</dbReference>
<dbReference type="PRINTS" id="PR00313">
    <property type="entry name" value="CABNDNGRPT"/>
</dbReference>
<comment type="subcellular location">
    <subcellularLocation>
        <location evidence="1">Secreted</location>
    </subcellularLocation>
</comment>
<dbReference type="SUPFAM" id="SSF51120">
    <property type="entry name" value="beta-Roll"/>
    <property type="match status" value="5"/>
</dbReference>
<dbReference type="Proteomes" id="UP000245765">
    <property type="component" value="Unassembled WGS sequence"/>
</dbReference>
<dbReference type="GO" id="GO:0005615">
    <property type="term" value="C:extracellular space"/>
    <property type="evidence" value="ECO:0007669"/>
    <property type="project" value="InterPro"/>
</dbReference>
<dbReference type="RefSeq" id="WP_109869715.1">
    <property type="nucleotide sequence ID" value="NZ_QGNA01000001.1"/>
</dbReference>
<accession>A0A317FJ42</accession>
<dbReference type="Pfam" id="PF00353">
    <property type="entry name" value="HemolysinCabind"/>
    <property type="match status" value="10"/>
</dbReference>
<dbReference type="InterPro" id="IPR001343">
    <property type="entry name" value="Hemolysn_Ca-bd"/>
</dbReference>
<comment type="caution">
    <text evidence="3">The sequence shown here is derived from an EMBL/GenBank/DDBJ whole genome shotgun (WGS) entry which is preliminary data.</text>
</comment>
<protein>
    <recommendedName>
        <fullName evidence="5">Calcium-binding protein</fullName>
    </recommendedName>
</protein>
<dbReference type="PROSITE" id="PS00330">
    <property type="entry name" value="HEMOLYSIN_CALCIUM"/>
    <property type="match status" value="3"/>
</dbReference>
<gene>
    <name evidence="3" type="ORF">DFH01_07600</name>
</gene>
<sequence>MAQITGTGGDDLIRTAVAGGSSNGLPDASAAGGDVILGAEGDDTILSGTGWNLVLGGAGADSIMLAGAGYVFGEAGSDVLAAAGAAVLDGGAGDDTLGATAGPGAVLRGGDGADRLAGGPGKDQLAGDGGADTLLGSAGSDSLDGGDGPDTADYGGLGAGVHLQAVALAGFLRVVKIETSSGAVLGVDRLTGIEALVGTAGHDRLVGGALDESFAGGAGNDTILGGAGFDVVRYDAAKGDVSVNLATGRAQDGLGGTDLLALAARGRSSIEMVVAGAGADTLVGDDGDNWLRGGAGGDLIDGGAGFDVADWRDDSATTGVLANLGAVVIGGVAGGTARDPSGATDTLAGIEWLRGTLAADTLIGSADDNRLRGLRGADSLDGGAGFDMADHADDEDADADGLGVIVNLSADAVTVPGFGAASTLVVAAQRARDGWGDTDSLAGMEGARGSLADDLLIGMQRAPAFAFAGRDLFAQEASILRGLLGADTLMAAAPEDGVIASYHEDPSGIVARLDLGGLVQDGFGTQDTLVNIFGIEGSEAADVIIAGDNGSFLRGGAGDDTLAGGLGFDRLGFARAASGVVVDLPAGTAADGDGGTDSLSGSFEQVTGSAFADRITGGDGGTWFFGLAGADTLAGGAGEDVVAYHAAAHQGVFVNLQAGWAWDGDGSSARGSLDRLSGIEHALGSAGADTLFGSSGATSLHGAEGDDSLSGGGGNDGLIGASGADTLDGGSGFDTTEGGAGDDLHLVNSRFDLVAEAAGGGNDTVQSAVSYWLDAAAEIEVLRLAGGASVNAVGNGFDNVLVGNGGGNRLEGGVGQDELFGLDGADTLIGGNGADTLTGHDGADLFHFEKAAESFRAFVDSVTDMETGLDRIGFTAIPGKLFAGVAPVSIGFNGALQLVFANLGPGTNRYAEVMDGVNAALGGSANVAASGAVLQVWHVDVAGGSAAGTYVFVNDGMEGASASSDMLIAVTLSGGPLSGGDFLLA</sequence>
<dbReference type="PANTHER" id="PTHR38340:SF1">
    <property type="entry name" value="S-LAYER PROTEIN"/>
    <property type="match status" value="1"/>
</dbReference>
<dbReference type="OrthoDB" id="9773411at2"/>
<dbReference type="EMBL" id="QGNA01000001">
    <property type="protein sequence ID" value="PWS39094.1"/>
    <property type="molecule type" value="Genomic_DNA"/>
</dbReference>
<evidence type="ECO:0000313" key="4">
    <source>
        <dbReference type="Proteomes" id="UP000245765"/>
    </source>
</evidence>
<proteinExistence type="predicted"/>
<evidence type="ECO:0000256" key="2">
    <source>
        <dbReference type="ARBA" id="ARBA00022525"/>
    </source>
</evidence>
<reference evidence="4" key="1">
    <citation type="submission" date="2018-05" db="EMBL/GenBank/DDBJ databases">
        <authorList>
            <person name="Du Z."/>
            <person name="Wang X."/>
        </authorList>
    </citation>
    <scope>NUCLEOTIDE SEQUENCE [LARGE SCALE GENOMIC DNA]</scope>
    <source>
        <strain evidence="4">CQN31</strain>
    </source>
</reference>